<dbReference type="RefSeq" id="WP_091390761.1">
    <property type="nucleotide sequence ID" value="NZ_FNQO01000004.1"/>
</dbReference>
<dbReference type="Proteomes" id="UP000198658">
    <property type="component" value="Unassembled WGS sequence"/>
</dbReference>
<accession>A0A1H4B5Z5</accession>
<keyword evidence="2" id="KW-0732">Signal</keyword>
<proteinExistence type="predicted"/>
<feature type="signal peptide" evidence="2">
    <location>
        <begin position="1"/>
        <end position="22"/>
    </location>
</feature>
<evidence type="ECO:0000313" key="4">
    <source>
        <dbReference type="Proteomes" id="UP000198658"/>
    </source>
</evidence>
<reference evidence="4" key="1">
    <citation type="submission" date="2016-10" db="EMBL/GenBank/DDBJ databases">
        <authorList>
            <person name="Varghese N."/>
            <person name="Submissions S."/>
        </authorList>
    </citation>
    <scope>NUCLEOTIDE SEQUENCE [LARGE SCALE GENOMIC DNA]</scope>
    <source>
        <strain evidence="4">CGMCC 1.10657</strain>
    </source>
</reference>
<name>A0A1H4B5Z5_9GAMM</name>
<dbReference type="OrthoDB" id="196716at2"/>
<evidence type="ECO:0000313" key="3">
    <source>
        <dbReference type="EMBL" id="SEA43232.1"/>
    </source>
</evidence>
<evidence type="ECO:0000256" key="2">
    <source>
        <dbReference type="SAM" id="SignalP"/>
    </source>
</evidence>
<feature type="region of interest" description="Disordered" evidence="1">
    <location>
        <begin position="27"/>
        <end position="128"/>
    </location>
</feature>
<organism evidence="3 4">
    <name type="scientific">Microbulbifer marinus</name>
    <dbReference type="NCBI Taxonomy" id="658218"/>
    <lineage>
        <taxon>Bacteria</taxon>
        <taxon>Pseudomonadati</taxon>
        <taxon>Pseudomonadota</taxon>
        <taxon>Gammaproteobacteria</taxon>
        <taxon>Cellvibrionales</taxon>
        <taxon>Microbulbiferaceae</taxon>
        <taxon>Microbulbifer</taxon>
    </lineage>
</organism>
<feature type="compositionally biased region" description="Basic and acidic residues" evidence="1">
    <location>
        <begin position="45"/>
        <end position="110"/>
    </location>
</feature>
<dbReference type="EMBL" id="FNQO01000004">
    <property type="protein sequence ID" value="SEA43232.1"/>
    <property type="molecule type" value="Genomic_DNA"/>
</dbReference>
<dbReference type="InterPro" id="IPR045398">
    <property type="entry name" value="DUF6515"/>
</dbReference>
<dbReference type="STRING" id="658218.SAMN05216562_3109"/>
<protein>
    <submittedName>
        <fullName evidence="3">Uncharacterized protein</fullName>
    </submittedName>
</protein>
<evidence type="ECO:0000256" key="1">
    <source>
        <dbReference type="SAM" id="MobiDB-lite"/>
    </source>
</evidence>
<feature type="compositionally biased region" description="Basic and acidic residues" evidence="1">
    <location>
        <begin position="119"/>
        <end position="128"/>
    </location>
</feature>
<keyword evidence="4" id="KW-1185">Reference proteome</keyword>
<dbReference type="Pfam" id="PF20125">
    <property type="entry name" value="DUF6515"/>
    <property type="match status" value="1"/>
</dbReference>
<feature type="chain" id="PRO_5011502033" evidence="2">
    <location>
        <begin position="23"/>
        <end position="274"/>
    </location>
</feature>
<sequence length="274" mass="32350">MKQIITAIATASVLLLAGPALAEDRHHYRGKQDSDVSGSAFRKAYNKERAKSREEWRERRGDHRPEYRGDRHSNDRGKRHDKGHGKDHDYGRRKGHDRGNHQGENYDRDHNRRHAKHDKGRDYHKGERRYDRGYERGYKHGYKHGYKYSHDWGHKRPHHKPRRPYYRPDYHAHKPRWRPAHYHYGYRWRHLPRSFVSISVGALSFFYSDGIFYRPASYGYVVAAPPVGAVVHSLPGSAVALVFGGLHYYVAYDTYYLWDGYRGGYRVVANPGFY</sequence>
<dbReference type="AlphaFoldDB" id="A0A1H4B5Z5"/>
<gene>
    <name evidence="3" type="ORF">SAMN05216562_3109</name>
</gene>